<dbReference type="Proteomes" id="UP000192448">
    <property type="component" value="Unassembled WGS sequence"/>
</dbReference>
<protein>
    <submittedName>
        <fullName evidence="2">Uncharacterized protein</fullName>
    </submittedName>
</protein>
<reference evidence="2 3" key="1">
    <citation type="submission" date="2017-02" db="EMBL/GenBank/DDBJ databases">
        <title>The new phylogeny of genus Mycobacterium.</title>
        <authorList>
            <person name="Tortoli E."/>
            <person name="Trovato A."/>
            <person name="Cirillo D.M."/>
        </authorList>
    </citation>
    <scope>NUCLEOTIDE SEQUENCE [LARGE SCALE GENOMIC DNA]</scope>
    <source>
        <strain evidence="2 3">RW6</strain>
    </source>
</reference>
<dbReference type="STRING" id="1927124.BST13_29290"/>
<comment type="caution">
    <text evidence="2">The sequence shown here is derived from an EMBL/GenBank/DDBJ whole genome shotgun (WGS) entry which is preliminary data.</text>
</comment>
<name>A0A1X0ACR9_9MYCO</name>
<dbReference type="EMBL" id="MVHF01000042">
    <property type="protein sequence ID" value="ORA27839.1"/>
    <property type="molecule type" value="Genomic_DNA"/>
</dbReference>
<proteinExistence type="predicted"/>
<keyword evidence="1" id="KW-0472">Membrane</keyword>
<keyword evidence="3" id="KW-1185">Reference proteome</keyword>
<keyword evidence="1" id="KW-0812">Transmembrane</keyword>
<sequence>MEQKASTKHHRTVTERVREIDTVEVGLPVLGKVRIQPERLVYYGAVAVLAAAEIIEWPVALLLSVGHALADNHHSKVAQELGEALEEV</sequence>
<dbReference type="OrthoDB" id="3831210at2"/>
<accession>A0A1X0ACR9</accession>
<keyword evidence="1" id="KW-1133">Transmembrane helix</keyword>
<dbReference type="RefSeq" id="WP_083168514.1">
    <property type="nucleotide sequence ID" value="NZ_MVHF01000042.1"/>
</dbReference>
<gene>
    <name evidence="2" type="ORF">BST13_29290</name>
</gene>
<dbReference type="AlphaFoldDB" id="A0A1X0ACR9"/>
<evidence type="ECO:0000313" key="2">
    <source>
        <dbReference type="EMBL" id="ORA27839.1"/>
    </source>
</evidence>
<organism evidence="2 3">
    <name type="scientific">Mycobacterium aquaticum</name>
    <dbReference type="NCBI Taxonomy" id="1927124"/>
    <lineage>
        <taxon>Bacteria</taxon>
        <taxon>Bacillati</taxon>
        <taxon>Actinomycetota</taxon>
        <taxon>Actinomycetes</taxon>
        <taxon>Mycobacteriales</taxon>
        <taxon>Mycobacteriaceae</taxon>
        <taxon>Mycobacterium</taxon>
    </lineage>
</organism>
<feature type="transmembrane region" description="Helical" evidence="1">
    <location>
        <begin position="40"/>
        <end position="63"/>
    </location>
</feature>
<evidence type="ECO:0000256" key="1">
    <source>
        <dbReference type="SAM" id="Phobius"/>
    </source>
</evidence>
<evidence type="ECO:0000313" key="3">
    <source>
        <dbReference type="Proteomes" id="UP000192448"/>
    </source>
</evidence>